<dbReference type="eggNOG" id="ENOG502SBW5">
    <property type="taxonomic scope" value="Eukaryota"/>
</dbReference>
<accession>A0A066XTS8</accession>
<dbReference type="HOGENOM" id="CLU_150823_0_0_1"/>
<feature type="region of interest" description="Disordered" evidence="1">
    <location>
        <begin position="25"/>
        <end position="70"/>
    </location>
</feature>
<evidence type="ECO:0000256" key="1">
    <source>
        <dbReference type="SAM" id="MobiDB-lite"/>
    </source>
</evidence>
<keyword evidence="3" id="KW-1185">Reference proteome</keyword>
<dbReference type="OMA" id="QVEPATM"/>
<feature type="compositionally biased region" description="Polar residues" evidence="1">
    <location>
        <begin position="33"/>
        <end position="43"/>
    </location>
</feature>
<feature type="compositionally biased region" description="Polar residues" evidence="1">
    <location>
        <begin position="54"/>
        <end position="67"/>
    </location>
</feature>
<name>A0A066XTS8_COLSU</name>
<protein>
    <submittedName>
        <fullName evidence="2">Uncharacterized protein</fullName>
    </submittedName>
</protein>
<evidence type="ECO:0000313" key="3">
    <source>
        <dbReference type="Proteomes" id="UP000027238"/>
    </source>
</evidence>
<comment type="caution">
    <text evidence="2">The sequence shown here is derived from an EMBL/GenBank/DDBJ whole genome shotgun (WGS) entry which is preliminary data.</text>
</comment>
<organism evidence="2 3">
    <name type="scientific">Colletotrichum sublineola</name>
    <name type="common">Sorghum anthracnose fungus</name>
    <dbReference type="NCBI Taxonomy" id="1173701"/>
    <lineage>
        <taxon>Eukaryota</taxon>
        <taxon>Fungi</taxon>
        <taxon>Dikarya</taxon>
        <taxon>Ascomycota</taxon>
        <taxon>Pezizomycotina</taxon>
        <taxon>Sordariomycetes</taxon>
        <taxon>Hypocreomycetidae</taxon>
        <taxon>Glomerellales</taxon>
        <taxon>Glomerellaceae</taxon>
        <taxon>Colletotrichum</taxon>
        <taxon>Colletotrichum graminicola species complex</taxon>
    </lineage>
</organism>
<proteinExistence type="predicted"/>
<reference evidence="3" key="1">
    <citation type="journal article" date="2014" name="Genome Announc.">
        <title>Draft genome sequence of Colletotrichum sublineola, a destructive pathogen of cultivated sorghum.</title>
        <authorList>
            <person name="Baroncelli R."/>
            <person name="Sanz-Martin J.M."/>
            <person name="Rech G.E."/>
            <person name="Sukno S.A."/>
            <person name="Thon M.R."/>
        </authorList>
    </citation>
    <scope>NUCLEOTIDE SEQUENCE [LARGE SCALE GENOMIC DNA]</scope>
    <source>
        <strain evidence="3">TX430BB</strain>
    </source>
</reference>
<evidence type="ECO:0000313" key="2">
    <source>
        <dbReference type="EMBL" id="KDN69380.1"/>
    </source>
</evidence>
<dbReference type="OrthoDB" id="2157103at2759"/>
<dbReference type="AlphaFoldDB" id="A0A066XTS8"/>
<gene>
    <name evidence="2" type="ORF">CSUB01_10003</name>
</gene>
<sequence length="119" mass="13133">MMRPVNQLPLRRLATKFPHQAALPKAHPLAAHMTTQSSPAKTETPQEDTRDQTEITSAEDSTATIQTKNRKKTMAELDEELRLKLEGMSGEGGAAGVEYEDGRAEGLKRGVKSNMFRVI</sequence>
<dbReference type="Proteomes" id="UP000027238">
    <property type="component" value="Unassembled WGS sequence"/>
</dbReference>
<dbReference type="EMBL" id="JMSE01000519">
    <property type="protein sequence ID" value="KDN69380.1"/>
    <property type="molecule type" value="Genomic_DNA"/>
</dbReference>